<keyword evidence="4 10" id="KW-0732">Signal</keyword>
<comment type="subcellular location">
    <subcellularLocation>
        <location evidence="1">Membrane</location>
        <topology evidence="1">Single-pass type I membrane protein</topology>
    </subcellularLocation>
</comment>
<dbReference type="Pfam" id="PF00560">
    <property type="entry name" value="LRR_1"/>
    <property type="match status" value="2"/>
</dbReference>
<dbReference type="SUPFAM" id="SSF52058">
    <property type="entry name" value="L domain-like"/>
    <property type="match status" value="1"/>
</dbReference>
<evidence type="ECO:0000256" key="9">
    <source>
        <dbReference type="SAM" id="Phobius"/>
    </source>
</evidence>
<feature type="chain" id="PRO_5033238107" description="Leucine-rich repeat-containing N-terminal plant-type domain-containing protein" evidence="10">
    <location>
        <begin position="22"/>
        <end position="267"/>
    </location>
</feature>
<dbReference type="InterPro" id="IPR001611">
    <property type="entry name" value="Leu-rich_rpt"/>
</dbReference>
<dbReference type="PANTHER" id="PTHR48063">
    <property type="entry name" value="LRR RECEPTOR-LIKE KINASE"/>
    <property type="match status" value="1"/>
</dbReference>
<dbReference type="FunFam" id="3.80.10.10:FF:000400">
    <property type="entry name" value="Nuclear pore complex protein NUP107"/>
    <property type="match status" value="1"/>
</dbReference>
<evidence type="ECO:0000256" key="1">
    <source>
        <dbReference type="ARBA" id="ARBA00004479"/>
    </source>
</evidence>
<organism evidence="12">
    <name type="scientific">Brachypodium distachyon</name>
    <name type="common">Purple false brome</name>
    <name type="synonym">Trachynia distachya</name>
    <dbReference type="NCBI Taxonomy" id="15368"/>
    <lineage>
        <taxon>Eukaryota</taxon>
        <taxon>Viridiplantae</taxon>
        <taxon>Streptophyta</taxon>
        <taxon>Embryophyta</taxon>
        <taxon>Tracheophyta</taxon>
        <taxon>Spermatophyta</taxon>
        <taxon>Magnoliopsida</taxon>
        <taxon>Liliopsida</taxon>
        <taxon>Poales</taxon>
        <taxon>Poaceae</taxon>
        <taxon>BOP clade</taxon>
        <taxon>Pooideae</taxon>
        <taxon>Stipodae</taxon>
        <taxon>Brachypodieae</taxon>
        <taxon>Brachypodium</taxon>
    </lineage>
</organism>
<evidence type="ECO:0000256" key="4">
    <source>
        <dbReference type="ARBA" id="ARBA00022729"/>
    </source>
</evidence>
<evidence type="ECO:0000256" key="10">
    <source>
        <dbReference type="SAM" id="SignalP"/>
    </source>
</evidence>
<dbReference type="AlphaFoldDB" id="A0A0Q3JEU1"/>
<accession>A0A0Q3JEU1</accession>
<dbReference type="InterPro" id="IPR013210">
    <property type="entry name" value="LRR_N_plant-typ"/>
</dbReference>
<gene>
    <name evidence="12" type="ORF">BRADI_2g57451v3</name>
</gene>
<evidence type="ECO:0000259" key="11">
    <source>
        <dbReference type="Pfam" id="PF08263"/>
    </source>
</evidence>
<reference evidence="12 13" key="1">
    <citation type="journal article" date="2010" name="Nature">
        <title>Genome sequencing and analysis of the model grass Brachypodium distachyon.</title>
        <authorList>
            <consortium name="International Brachypodium Initiative"/>
        </authorList>
    </citation>
    <scope>NUCLEOTIDE SEQUENCE [LARGE SCALE GENOMIC DNA]</scope>
    <source>
        <strain evidence="12 13">Bd21</strain>
    </source>
</reference>
<reference evidence="12" key="2">
    <citation type="submission" date="2017-06" db="EMBL/GenBank/DDBJ databases">
        <title>WGS assembly of Brachypodium distachyon.</title>
        <authorList>
            <consortium name="The International Brachypodium Initiative"/>
            <person name="Lucas S."/>
            <person name="Harmon-Smith M."/>
            <person name="Lail K."/>
            <person name="Tice H."/>
            <person name="Grimwood J."/>
            <person name="Bruce D."/>
            <person name="Barry K."/>
            <person name="Shu S."/>
            <person name="Lindquist E."/>
            <person name="Wang M."/>
            <person name="Pitluck S."/>
            <person name="Vogel J.P."/>
            <person name="Garvin D.F."/>
            <person name="Mockler T.C."/>
            <person name="Schmutz J."/>
            <person name="Rokhsar D."/>
            <person name="Bevan M.W."/>
        </authorList>
    </citation>
    <scope>NUCLEOTIDE SEQUENCE</scope>
    <source>
        <strain evidence="12">Bd21</strain>
    </source>
</reference>
<keyword evidence="5" id="KW-0677">Repeat</keyword>
<dbReference type="Gramene" id="KQK10988">
    <property type="protein sequence ID" value="KQK10988"/>
    <property type="gene ID" value="BRADI_2g57451v3"/>
</dbReference>
<evidence type="ECO:0000256" key="6">
    <source>
        <dbReference type="ARBA" id="ARBA00022989"/>
    </source>
</evidence>
<dbReference type="GO" id="GO:0016020">
    <property type="term" value="C:membrane"/>
    <property type="evidence" value="ECO:0007669"/>
    <property type="project" value="UniProtKB-SubCell"/>
</dbReference>
<dbReference type="OrthoDB" id="2151624at2759"/>
<evidence type="ECO:0000313" key="13">
    <source>
        <dbReference type="EnsemblPlants" id="KQK10988"/>
    </source>
</evidence>
<evidence type="ECO:0000256" key="5">
    <source>
        <dbReference type="ARBA" id="ARBA00022737"/>
    </source>
</evidence>
<feature type="signal peptide" evidence="10">
    <location>
        <begin position="1"/>
        <end position="21"/>
    </location>
</feature>
<dbReference type="InterPro" id="IPR032675">
    <property type="entry name" value="LRR_dom_sf"/>
</dbReference>
<dbReference type="Gene3D" id="3.80.10.10">
    <property type="entry name" value="Ribonuclease Inhibitor"/>
    <property type="match status" value="1"/>
</dbReference>
<dbReference type="EMBL" id="CM000881">
    <property type="protein sequence ID" value="KQK10988.1"/>
    <property type="molecule type" value="Genomic_DNA"/>
</dbReference>
<dbReference type="InParanoid" id="A0A0Q3JEU1"/>
<dbReference type="PANTHER" id="PTHR48063:SF70">
    <property type="entry name" value="LEUCINE-RICH REPEAT-CONTAINING N-TERMINAL PLANT-TYPE DOMAIN-CONTAINING PROTEIN"/>
    <property type="match status" value="1"/>
</dbReference>
<dbReference type="ExpressionAtlas" id="A0A0Q3JEU1">
    <property type="expression patterns" value="baseline"/>
</dbReference>
<reference evidence="13" key="3">
    <citation type="submission" date="2018-08" db="UniProtKB">
        <authorList>
            <consortium name="EnsemblPlants"/>
        </authorList>
    </citation>
    <scope>IDENTIFICATION</scope>
    <source>
        <strain evidence="13">cv. Bd21</strain>
    </source>
</reference>
<dbReference type="STRING" id="15368.A0A0Q3JEU1"/>
<protein>
    <recommendedName>
        <fullName evidence="11">Leucine-rich repeat-containing N-terminal plant-type domain-containing protein</fullName>
    </recommendedName>
</protein>
<dbReference type="Proteomes" id="UP000008810">
    <property type="component" value="Chromosome 2"/>
</dbReference>
<feature type="transmembrane region" description="Helical" evidence="9">
    <location>
        <begin position="234"/>
        <end position="256"/>
    </location>
</feature>
<evidence type="ECO:0000256" key="3">
    <source>
        <dbReference type="ARBA" id="ARBA00022692"/>
    </source>
</evidence>
<evidence type="ECO:0000256" key="8">
    <source>
        <dbReference type="ARBA" id="ARBA00023180"/>
    </source>
</evidence>
<dbReference type="EnsemblPlants" id="KQK10988">
    <property type="protein sequence ID" value="KQK10988"/>
    <property type="gene ID" value="BRADI_2g57451v3"/>
</dbReference>
<name>A0A0Q3JEU1_BRADI</name>
<dbReference type="InterPro" id="IPR046956">
    <property type="entry name" value="RLP23-like"/>
</dbReference>
<sequence length="267" mass="29511">MADDTKFLWLLLLRSSLLCSGSDLDIQCLKTVKQSLIDPSGILNSWQFDNGTSGYVCSFSGVGCWNPDENRVLGLHLGNLGLEGPFPGGLQHCSFLTALDLSGNRFSGPLPENISQQIPNLSSLDLSNNSFSGGIPNMTYLNVLALQRNQFAGQIPAQLGNLSRLVSFSVADNSLSGRIPDTLQRYPAANFTGNPGLCGAPLDRKCKKRFRLRIRIWPIRIRLRLHRINDASRIGAAVGFVAGFVLAFYFPHWFVFSERLRAHVFRI</sequence>
<keyword evidence="7 9" id="KW-0472">Membrane</keyword>
<keyword evidence="14" id="KW-1185">Reference proteome</keyword>
<keyword evidence="3 9" id="KW-0812">Transmembrane</keyword>
<evidence type="ECO:0000256" key="2">
    <source>
        <dbReference type="ARBA" id="ARBA00022614"/>
    </source>
</evidence>
<evidence type="ECO:0000313" key="12">
    <source>
        <dbReference type="EMBL" id="KQK10988.1"/>
    </source>
</evidence>
<feature type="domain" description="Leucine-rich repeat-containing N-terminal plant-type" evidence="11">
    <location>
        <begin position="24"/>
        <end position="65"/>
    </location>
</feature>
<dbReference type="PRINTS" id="PR00019">
    <property type="entry name" value="LEURICHRPT"/>
</dbReference>
<proteinExistence type="predicted"/>
<dbReference type="Pfam" id="PF08263">
    <property type="entry name" value="LRRNT_2"/>
    <property type="match status" value="1"/>
</dbReference>
<keyword evidence="6 9" id="KW-1133">Transmembrane helix</keyword>
<evidence type="ECO:0000256" key="7">
    <source>
        <dbReference type="ARBA" id="ARBA00023136"/>
    </source>
</evidence>
<keyword evidence="2" id="KW-0433">Leucine-rich repeat</keyword>
<keyword evidence="8" id="KW-0325">Glycoprotein</keyword>
<evidence type="ECO:0000313" key="14">
    <source>
        <dbReference type="Proteomes" id="UP000008810"/>
    </source>
</evidence>